<accession>A0A8H3ING2</accession>
<evidence type="ECO:0000313" key="2">
    <source>
        <dbReference type="Proteomes" id="UP000664534"/>
    </source>
</evidence>
<name>A0A8H3ING2_9LECA</name>
<proteinExistence type="predicted"/>
<evidence type="ECO:0000313" key="1">
    <source>
        <dbReference type="EMBL" id="CAF9927430.1"/>
    </source>
</evidence>
<organism evidence="1 2">
    <name type="scientific">Imshaugia aleurites</name>
    <dbReference type="NCBI Taxonomy" id="172621"/>
    <lineage>
        <taxon>Eukaryota</taxon>
        <taxon>Fungi</taxon>
        <taxon>Dikarya</taxon>
        <taxon>Ascomycota</taxon>
        <taxon>Pezizomycotina</taxon>
        <taxon>Lecanoromycetes</taxon>
        <taxon>OSLEUM clade</taxon>
        <taxon>Lecanoromycetidae</taxon>
        <taxon>Lecanorales</taxon>
        <taxon>Lecanorineae</taxon>
        <taxon>Parmeliaceae</taxon>
        <taxon>Imshaugia</taxon>
    </lineage>
</organism>
<dbReference type="Proteomes" id="UP000664534">
    <property type="component" value="Unassembled WGS sequence"/>
</dbReference>
<dbReference type="AlphaFoldDB" id="A0A8H3ING2"/>
<dbReference type="OrthoDB" id="5337308at2759"/>
<sequence>MTSTGKGWSVEPDPNMALPPEFDEAFDDLNIPQSSANNRYIKAFQIYPFANQWHADLPATHAYFNNIMNIRGKTIVGASNESPSHLIDRRKYPDWEKRLPDVKYFSDALWIEWATVARSQRTPLAANDLKYIFMHNIEGNDYTRWVMEQCADVGEDDFDDDWPGLAFGIDTPQFKALLGTNHGIAVVNLVTQHPNELHEKTVESITIFTAGYHGDYNILFTLTGAGNE</sequence>
<comment type="caution">
    <text evidence="1">The sequence shown here is derived from an EMBL/GenBank/DDBJ whole genome shotgun (WGS) entry which is preliminary data.</text>
</comment>
<dbReference type="EMBL" id="CAJPDT010000046">
    <property type="protein sequence ID" value="CAF9927430.1"/>
    <property type="molecule type" value="Genomic_DNA"/>
</dbReference>
<reference evidence="1" key="1">
    <citation type="submission" date="2021-03" db="EMBL/GenBank/DDBJ databases">
        <authorList>
            <person name="Tagirdzhanova G."/>
        </authorList>
    </citation>
    <scope>NUCLEOTIDE SEQUENCE</scope>
</reference>
<gene>
    <name evidence="1" type="ORF">IMSHALPRED_007213</name>
</gene>
<protein>
    <submittedName>
        <fullName evidence="1">Uncharacterized protein</fullName>
    </submittedName>
</protein>
<keyword evidence="2" id="KW-1185">Reference proteome</keyword>